<dbReference type="Pfam" id="PF03120">
    <property type="entry name" value="OB_DNA_ligase"/>
    <property type="match status" value="1"/>
</dbReference>
<dbReference type="Gene3D" id="2.40.50.140">
    <property type="entry name" value="Nucleic acid-binding proteins"/>
    <property type="match status" value="1"/>
</dbReference>
<name>A0ABQ0D2I3_9HELI</name>
<feature type="binding site" evidence="11">
    <location>
        <position position="480"/>
    </location>
    <ligand>
        <name>Zn(2+)</name>
        <dbReference type="ChEBI" id="CHEBI:29105"/>
    </ligand>
</feature>
<feature type="binding site" evidence="11">
    <location>
        <position position="199"/>
    </location>
    <ligand>
        <name>NAD(+)</name>
        <dbReference type="ChEBI" id="CHEBI:57540"/>
    </ligand>
</feature>
<dbReference type="InterPro" id="IPR036420">
    <property type="entry name" value="BRCT_dom_sf"/>
</dbReference>
<feature type="binding site" evidence="11">
    <location>
        <position position="483"/>
    </location>
    <ligand>
        <name>Zn(2+)</name>
        <dbReference type="ChEBI" id="CHEBI:29105"/>
    </ligand>
</feature>
<dbReference type="CDD" id="cd17748">
    <property type="entry name" value="BRCT_DNA_ligase_like"/>
    <property type="match status" value="1"/>
</dbReference>
<feature type="binding site" evidence="11">
    <location>
        <position position="501"/>
    </location>
    <ligand>
        <name>Zn(2+)</name>
        <dbReference type="ChEBI" id="CHEBI:29105"/>
    </ligand>
</feature>
<dbReference type="EC" id="6.5.1.2" evidence="11"/>
<feature type="binding site" evidence="11">
    <location>
        <position position="233"/>
    </location>
    <ligand>
        <name>NAD(+)</name>
        <dbReference type="ChEBI" id="CHEBI:57540"/>
    </ligand>
</feature>
<comment type="function">
    <text evidence="1 11">DNA ligase that catalyzes the formation of phosphodiester linkages between 5'-phosphoryl and 3'-hydroxyl groups in double-stranded DNA using NAD as a coenzyme and as the energy source for the reaction. It is essential for DNA replication and repair of damaged DNA.</text>
</comment>
<evidence type="ECO:0000256" key="5">
    <source>
        <dbReference type="ARBA" id="ARBA00022763"/>
    </source>
</evidence>
<keyword evidence="14" id="KW-1185">Reference proteome</keyword>
<comment type="cofactor">
    <cofactor evidence="11">
        <name>Mg(2+)</name>
        <dbReference type="ChEBI" id="CHEBI:18420"/>
    </cofactor>
    <cofactor evidence="11">
        <name>Mn(2+)</name>
        <dbReference type="ChEBI" id="CHEBI:29035"/>
    </cofactor>
</comment>
<dbReference type="NCBIfam" id="NF005932">
    <property type="entry name" value="PRK07956.1"/>
    <property type="match status" value="1"/>
</dbReference>
<evidence type="ECO:0000256" key="9">
    <source>
        <dbReference type="ARBA" id="ARBA00023204"/>
    </source>
</evidence>
<dbReference type="NCBIfam" id="TIGR00575">
    <property type="entry name" value="dnlj"/>
    <property type="match status" value="1"/>
</dbReference>
<keyword evidence="8 11" id="KW-0520">NAD</keyword>
<keyword evidence="7 11" id="KW-0460">Magnesium</keyword>
<feature type="binding site" evidence="11">
    <location>
        <position position="386"/>
    </location>
    <ligand>
        <name>NAD(+)</name>
        <dbReference type="ChEBI" id="CHEBI:57540"/>
    </ligand>
</feature>
<dbReference type="InterPro" id="IPR013839">
    <property type="entry name" value="DNAligase_adenylation"/>
</dbReference>
<feature type="binding site" evidence="11">
    <location>
        <begin position="123"/>
        <end position="124"/>
    </location>
    <ligand>
        <name>NAD(+)</name>
        <dbReference type="ChEBI" id="CHEBI:57540"/>
    </ligand>
</feature>
<dbReference type="InterPro" id="IPR004150">
    <property type="entry name" value="NAD_DNA_ligase_OB"/>
</dbReference>
<evidence type="ECO:0000256" key="2">
    <source>
        <dbReference type="ARBA" id="ARBA00022598"/>
    </source>
</evidence>
<evidence type="ECO:0000256" key="7">
    <source>
        <dbReference type="ARBA" id="ARBA00022842"/>
    </source>
</evidence>
<dbReference type="PROSITE" id="PS50172">
    <property type="entry name" value="BRCT"/>
    <property type="match status" value="1"/>
</dbReference>
<evidence type="ECO:0000256" key="3">
    <source>
        <dbReference type="ARBA" id="ARBA00022705"/>
    </source>
</evidence>
<keyword evidence="4 11" id="KW-0479">Metal-binding</keyword>
<dbReference type="InterPro" id="IPR001357">
    <property type="entry name" value="BRCT_dom"/>
</dbReference>
<keyword evidence="3 11" id="KW-0235">DNA replication</keyword>
<dbReference type="EMBL" id="BAAFHN010000008">
    <property type="protein sequence ID" value="GAB0172549.1"/>
    <property type="molecule type" value="Genomic_DNA"/>
</dbReference>
<dbReference type="HAMAP" id="MF_01588">
    <property type="entry name" value="DNA_ligase_A"/>
    <property type="match status" value="1"/>
</dbReference>
<feature type="binding site" evidence="11">
    <location>
        <position position="496"/>
    </location>
    <ligand>
        <name>Zn(2+)</name>
        <dbReference type="ChEBI" id="CHEBI:29105"/>
    </ligand>
</feature>
<comment type="caution">
    <text evidence="11">Lacks conserved residue(s) required for the propagation of feature annotation.</text>
</comment>
<dbReference type="SUPFAM" id="SSF52113">
    <property type="entry name" value="BRCT domain"/>
    <property type="match status" value="1"/>
</dbReference>
<protein>
    <recommendedName>
        <fullName evidence="11">DNA ligase</fullName>
        <ecNumber evidence="11">6.5.1.2</ecNumber>
    </recommendedName>
    <alternativeName>
        <fullName evidence="11">Polydeoxyribonucleotide synthase [NAD(+)]</fullName>
    </alternativeName>
</protein>
<keyword evidence="5 11" id="KW-0227">DNA damage</keyword>
<comment type="caution">
    <text evidence="13">The sequence shown here is derived from an EMBL/GenBank/DDBJ whole genome shotgun (WGS) entry which is preliminary data.</text>
</comment>
<comment type="similarity">
    <text evidence="11">Belongs to the NAD-dependent DNA ligase family. LigA subfamily.</text>
</comment>
<dbReference type="Pfam" id="PF12826">
    <property type="entry name" value="HHH_2"/>
    <property type="match status" value="1"/>
</dbReference>
<dbReference type="Pfam" id="PF00533">
    <property type="entry name" value="BRCT"/>
    <property type="match status" value="1"/>
</dbReference>
<dbReference type="Proteomes" id="UP001562457">
    <property type="component" value="Unassembled WGS sequence"/>
</dbReference>
<dbReference type="InterPro" id="IPR010994">
    <property type="entry name" value="RuvA_2-like"/>
</dbReference>
<dbReference type="GO" id="GO:0016874">
    <property type="term" value="F:ligase activity"/>
    <property type="evidence" value="ECO:0007669"/>
    <property type="project" value="UniProtKB-KW"/>
</dbReference>
<dbReference type="Gene3D" id="1.10.287.610">
    <property type="entry name" value="Helix hairpin bin"/>
    <property type="match status" value="1"/>
</dbReference>
<dbReference type="Gene3D" id="3.40.50.10190">
    <property type="entry name" value="BRCT domain"/>
    <property type="match status" value="1"/>
</dbReference>
<feature type="active site" description="N6-AMP-lysine intermediate" evidence="11">
    <location>
        <position position="178"/>
    </location>
</feature>
<dbReference type="PIRSF" id="PIRSF001604">
    <property type="entry name" value="LigA"/>
    <property type="match status" value="1"/>
</dbReference>
<keyword evidence="6 11" id="KW-0862">Zinc</keyword>
<dbReference type="SMART" id="SM00532">
    <property type="entry name" value="LIGANc"/>
    <property type="match status" value="1"/>
</dbReference>
<keyword evidence="9 11" id="KW-0234">DNA repair</keyword>
<dbReference type="SUPFAM" id="SSF56091">
    <property type="entry name" value="DNA ligase/mRNA capping enzyme, catalytic domain"/>
    <property type="match status" value="2"/>
</dbReference>
<dbReference type="PANTHER" id="PTHR23389:SF9">
    <property type="entry name" value="DNA LIGASE"/>
    <property type="match status" value="1"/>
</dbReference>
<evidence type="ECO:0000256" key="8">
    <source>
        <dbReference type="ARBA" id="ARBA00023027"/>
    </source>
</evidence>
<dbReference type="SMART" id="SM00278">
    <property type="entry name" value="HhH1"/>
    <property type="match status" value="3"/>
</dbReference>
<dbReference type="InterPro" id="IPR001679">
    <property type="entry name" value="DNA_ligase"/>
</dbReference>
<evidence type="ECO:0000256" key="4">
    <source>
        <dbReference type="ARBA" id="ARBA00022723"/>
    </source>
</evidence>
<accession>A0ABQ0D2I3</accession>
<dbReference type="InterPro" id="IPR003583">
    <property type="entry name" value="Hlx-hairpin-Hlx_DNA-bd_motif"/>
</dbReference>
<keyword evidence="2 11" id="KW-0436">Ligase</keyword>
<dbReference type="SMART" id="SM00292">
    <property type="entry name" value="BRCT"/>
    <property type="match status" value="1"/>
</dbReference>
<sequence>MQEIKSHEEYLESIKTLNLYAKHYYELDDPIASDFEYDMLYKAVKLYEENNIDKIAKDSPTQRVEHLDFKNDVKKQRSEVEAIKKNKDAKSKHNKQKRRLDTVRGIRDNKATSKNKHKKRMWSLEDIFNSTDLDEWLTKLSNAISRIQKNTISPTLFDTETQIDSTNINNLAFCISPKYDGMSLNLLYENGILQSATTRGDGEVGELVTQNAKTIQAIPHTIPFKGTIEIRGEVVLSKENFAKLNEERERNKESLFANPRNAAAGSMRQLDSNLTRERNLSFVAWGIGSVDMKELEKYAKKSNPDFNDTLGFYDMLMLLPEFGFSPFRYLEKVNAESIEREYQKILNDRDNYPFMLDGFVIVLDDLALQDKLGFTQKAPRFACAYKFPATEVVINIESITPQVGRTGIITPVANFKPTPLDGAFISRATLHNYKEIDQKDIRVNDYCLLVRSGDVIPKITKVLHERRKGNETKITKPTHCPICNHELSYEDIYIYCTNPNCDAIIKAKLIHFASKKCIDIEGLGGSIIELLVDNGVIKQCKDIYSLEEKDFLKFEGFREKKAQNLINAIKDSIGNREFWRFIHALGILHIGEVASKKLANYGYEIFDYNIEQLQEIDGFGKDMAQSFYDFCTHNKDFINEMQEILKPQLQNIQTTQVNTDSIFYQKTCVITGTFTLSRDSIKARLEMLGAKVSSSISTKTDFLIAGEKAGSKLSKAKELGIKIIESSELAQILEI</sequence>
<evidence type="ECO:0000256" key="6">
    <source>
        <dbReference type="ARBA" id="ARBA00022833"/>
    </source>
</evidence>
<dbReference type="Pfam" id="PF14520">
    <property type="entry name" value="HHH_5"/>
    <property type="match status" value="1"/>
</dbReference>
<evidence type="ECO:0000313" key="14">
    <source>
        <dbReference type="Proteomes" id="UP001562457"/>
    </source>
</evidence>
<evidence type="ECO:0000313" key="13">
    <source>
        <dbReference type="EMBL" id="GAB0172549.1"/>
    </source>
</evidence>
<keyword evidence="11" id="KW-0464">Manganese</keyword>
<evidence type="ECO:0000256" key="11">
    <source>
        <dbReference type="HAMAP-Rule" id="MF_01588"/>
    </source>
</evidence>
<dbReference type="Gene3D" id="1.10.150.20">
    <property type="entry name" value="5' to 3' exonuclease, C-terminal subdomain"/>
    <property type="match status" value="2"/>
</dbReference>
<dbReference type="Gene3D" id="3.30.470.30">
    <property type="entry name" value="DNA ligase/mRNA capping enzyme"/>
    <property type="match status" value="1"/>
</dbReference>
<dbReference type="PANTHER" id="PTHR23389">
    <property type="entry name" value="CHROMOSOME TRANSMISSION FIDELITY FACTOR 18"/>
    <property type="match status" value="1"/>
</dbReference>
<reference evidence="13 14" key="1">
    <citation type="submission" date="2024-06" db="EMBL/GenBank/DDBJ databases">
        <title>Draft genome sequence of Helicobacter trogontum NHP16-4001.</title>
        <authorList>
            <person name="Rimbara E."/>
            <person name="Suzuki M."/>
        </authorList>
    </citation>
    <scope>NUCLEOTIDE SEQUENCE [LARGE SCALE GENOMIC DNA]</scope>
    <source>
        <strain evidence="13 14">NHP16-4001</strain>
    </source>
</reference>
<feature type="binding site" evidence="11">
    <location>
        <begin position="34"/>
        <end position="38"/>
    </location>
    <ligand>
        <name>NAD(+)</name>
        <dbReference type="ChEBI" id="CHEBI:57540"/>
    </ligand>
</feature>
<dbReference type="CDD" id="cd00114">
    <property type="entry name" value="LIGANc"/>
    <property type="match status" value="1"/>
</dbReference>
<evidence type="ECO:0000256" key="10">
    <source>
        <dbReference type="ARBA" id="ARBA00034005"/>
    </source>
</evidence>
<dbReference type="InterPro" id="IPR041663">
    <property type="entry name" value="DisA/LigA_HHH"/>
</dbReference>
<dbReference type="RefSeq" id="WP_369607220.1">
    <property type="nucleotide sequence ID" value="NZ_BAAFHN010000008.1"/>
</dbReference>
<feature type="domain" description="BRCT" evidence="12">
    <location>
        <begin position="658"/>
        <end position="735"/>
    </location>
</feature>
<evidence type="ECO:0000259" key="12">
    <source>
        <dbReference type="PROSITE" id="PS50172"/>
    </source>
</evidence>
<proteinExistence type="inferred from homology"/>
<organism evidence="13 14">
    <name type="scientific">Helicobacter trogontum</name>
    <dbReference type="NCBI Taxonomy" id="50960"/>
    <lineage>
        <taxon>Bacteria</taxon>
        <taxon>Pseudomonadati</taxon>
        <taxon>Campylobacterota</taxon>
        <taxon>Epsilonproteobacteria</taxon>
        <taxon>Campylobacterales</taxon>
        <taxon>Helicobacteraceae</taxon>
        <taxon>Helicobacter</taxon>
    </lineage>
</organism>
<evidence type="ECO:0000256" key="1">
    <source>
        <dbReference type="ARBA" id="ARBA00004067"/>
    </source>
</evidence>
<dbReference type="SUPFAM" id="SSF47781">
    <property type="entry name" value="RuvA domain 2-like"/>
    <property type="match status" value="1"/>
</dbReference>
<comment type="catalytic activity">
    <reaction evidence="10 11">
        <text>NAD(+) + (deoxyribonucleotide)n-3'-hydroxyl + 5'-phospho-(deoxyribonucleotide)m = (deoxyribonucleotide)n+m + AMP + beta-nicotinamide D-nucleotide.</text>
        <dbReference type="EC" id="6.5.1.2"/>
    </reaction>
</comment>
<dbReference type="InterPro" id="IPR013840">
    <property type="entry name" value="DNAligase_N"/>
</dbReference>
<dbReference type="Pfam" id="PF01653">
    <property type="entry name" value="DNA_ligase_aden"/>
    <property type="match status" value="1"/>
</dbReference>
<dbReference type="SUPFAM" id="SSF50249">
    <property type="entry name" value="Nucleic acid-binding proteins"/>
    <property type="match status" value="1"/>
</dbReference>
<dbReference type="InterPro" id="IPR012340">
    <property type="entry name" value="NA-bd_OB-fold"/>
</dbReference>
<gene>
    <name evidence="13" type="primary">lig/ligA</name>
    <name evidence="11" type="synonym">ligA</name>
    <name evidence="13" type="ORF">NHP164001_05620</name>
</gene>